<evidence type="ECO:0000256" key="6">
    <source>
        <dbReference type="ARBA" id="ARBA00023163"/>
    </source>
</evidence>
<dbReference type="InterPro" id="IPR017930">
    <property type="entry name" value="Myb_dom"/>
</dbReference>
<dbReference type="AlphaFoldDB" id="A0A151S3A8"/>
<dbReference type="OrthoDB" id="2143914at2759"/>
<keyword evidence="7" id="KW-0539">Nucleus</keyword>
<dbReference type="PANTHER" id="PTHR47999:SF24">
    <property type="entry name" value="TRANSCRIPTION FACTOR MYB90"/>
    <property type="match status" value="1"/>
</dbReference>
<evidence type="ECO:0000313" key="12">
    <source>
        <dbReference type="Proteomes" id="UP000075243"/>
    </source>
</evidence>
<keyword evidence="2" id="KW-0677">Repeat</keyword>
<evidence type="ECO:0000256" key="3">
    <source>
        <dbReference type="ARBA" id="ARBA00023015"/>
    </source>
</evidence>
<feature type="domain" description="Myb-like" evidence="9">
    <location>
        <begin position="8"/>
        <end position="56"/>
    </location>
</feature>
<feature type="domain" description="HTH myb-type" evidence="10">
    <location>
        <begin position="61"/>
        <end position="111"/>
    </location>
</feature>
<dbReference type="Gene3D" id="1.10.10.60">
    <property type="entry name" value="Homeodomain-like"/>
    <property type="match status" value="2"/>
</dbReference>
<dbReference type="SUPFAM" id="SSF46689">
    <property type="entry name" value="Homeodomain-like"/>
    <property type="match status" value="1"/>
</dbReference>
<dbReference type="GO" id="GO:0003677">
    <property type="term" value="F:DNA binding"/>
    <property type="evidence" value="ECO:0007669"/>
    <property type="project" value="UniProtKB-KW"/>
</dbReference>
<keyword evidence="6" id="KW-0804">Transcription</keyword>
<gene>
    <name evidence="11" type="ORF">KK1_028980</name>
</gene>
<evidence type="ECO:0000256" key="8">
    <source>
        <dbReference type="SAM" id="MobiDB-lite"/>
    </source>
</evidence>
<dbReference type="Proteomes" id="UP000075243">
    <property type="component" value="Unassembled WGS sequence"/>
</dbReference>
<feature type="region of interest" description="Disordered" evidence="8">
    <location>
        <begin position="136"/>
        <end position="173"/>
    </location>
</feature>
<evidence type="ECO:0000256" key="5">
    <source>
        <dbReference type="ARBA" id="ARBA00023159"/>
    </source>
</evidence>
<dbReference type="InterPro" id="IPR009057">
    <property type="entry name" value="Homeodomain-like_sf"/>
</dbReference>
<dbReference type="InterPro" id="IPR001005">
    <property type="entry name" value="SANT/Myb"/>
</dbReference>
<dbReference type="STRING" id="3821.A0A151S3A8"/>
<evidence type="ECO:0000256" key="4">
    <source>
        <dbReference type="ARBA" id="ARBA00023125"/>
    </source>
</evidence>
<proteinExistence type="predicted"/>
<reference evidence="11" key="1">
    <citation type="journal article" date="2012" name="Nat. Biotechnol.">
        <title>Draft genome sequence of pigeonpea (Cajanus cajan), an orphan legume crop of resource-poor farmers.</title>
        <authorList>
            <person name="Varshney R.K."/>
            <person name="Chen W."/>
            <person name="Li Y."/>
            <person name="Bharti A.K."/>
            <person name="Saxena R.K."/>
            <person name="Schlueter J.A."/>
            <person name="Donoghue M.T."/>
            <person name="Azam S."/>
            <person name="Fan G."/>
            <person name="Whaley A.M."/>
            <person name="Farmer A.D."/>
            <person name="Sheridan J."/>
            <person name="Iwata A."/>
            <person name="Tuteja R."/>
            <person name="Penmetsa R.V."/>
            <person name="Wu W."/>
            <person name="Upadhyaya H.D."/>
            <person name="Yang S.P."/>
            <person name="Shah T."/>
            <person name="Saxena K.B."/>
            <person name="Michael T."/>
            <person name="McCombie W.R."/>
            <person name="Yang B."/>
            <person name="Zhang G."/>
            <person name="Yang H."/>
            <person name="Wang J."/>
            <person name="Spillane C."/>
            <person name="Cook D.R."/>
            <person name="May G.D."/>
            <person name="Xu X."/>
            <person name="Jackson S.A."/>
        </authorList>
    </citation>
    <scope>NUCLEOTIDE SEQUENCE [LARGE SCALE GENOMIC DNA]</scope>
</reference>
<evidence type="ECO:0000313" key="11">
    <source>
        <dbReference type="EMBL" id="KYP49244.1"/>
    </source>
</evidence>
<dbReference type="PANTHER" id="PTHR47999">
    <property type="entry name" value="TRANSCRIPTION FACTOR MYB8-RELATED-RELATED"/>
    <property type="match status" value="1"/>
</dbReference>
<evidence type="ECO:0000256" key="2">
    <source>
        <dbReference type="ARBA" id="ARBA00022737"/>
    </source>
</evidence>
<sequence length="189" mass="21801">MEGSVCVRKGAWSEVEDDLLRACVRQYGEGKWHLVPTRAGLNRCRKSCRQRWLNYLKPDIKRGEFAEDEVDIMLRLHKLLGNRWSLIAGRLPGRTPNDVKNYWNTYIRRRACSHKVVSNEKVKTQEVIKPRAKTISRPSPWLSNTDPTTSPIPDISSPIANNTFDPNDTKTSTLKRLVRKPSKLNDYIT</sequence>
<organism evidence="11 12">
    <name type="scientific">Cajanus cajan</name>
    <name type="common">Pigeon pea</name>
    <name type="synonym">Cajanus indicus</name>
    <dbReference type="NCBI Taxonomy" id="3821"/>
    <lineage>
        <taxon>Eukaryota</taxon>
        <taxon>Viridiplantae</taxon>
        <taxon>Streptophyta</taxon>
        <taxon>Embryophyta</taxon>
        <taxon>Tracheophyta</taxon>
        <taxon>Spermatophyta</taxon>
        <taxon>Magnoliopsida</taxon>
        <taxon>eudicotyledons</taxon>
        <taxon>Gunneridae</taxon>
        <taxon>Pentapetalae</taxon>
        <taxon>rosids</taxon>
        <taxon>fabids</taxon>
        <taxon>Fabales</taxon>
        <taxon>Fabaceae</taxon>
        <taxon>Papilionoideae</taxon>
        <taxon>50 kb inversion clade</taxon>
        <taxon>NPAAA clade</taxon>
        <taxon>indigoferoid/millettioid clade</taxon>
        <taxon>Phaseoleae</taxon>
        <taxon>Cajanus</taxon>
    </lineage>
</organism>
<keyword evidence="12" id="KW-1185">Reference proteome</keyword>
<dbReference type="CDD" id="cd00167">
    <property type="entry name" value="SANT"/>
    <property type="match status" value="2"/>
</dbReference>
<dbReference type="SMART" id="SM00717">
    <property type="entry name" value="SANT"/>
    <property type="match status" value="2"/>
</dbReference>
<dbReference type="GO" id="GO:0080090">
    <property type="term" value="P:regulation of primary metabolic process"/>
    <property type="evidence" value="ECO:0007669"/>
    <property type="project" value="UniProtKB-ARBA"/>
</dbReference>
<feature type="compositionally biased region" description="Low complexity" evidence="8">
    <location>
        <begin position="145"/>
        <end position="159"/>
    </location>
</feature>
<dbReference type="Gramene" id="C.cajan_27758.t">
    <property type="protein sequence ID" value="C.cajan_27758.t"/>
    <property type="gene ID" value="C.cajan_27758"/>
</dbReference>
<name>A0A151S3A8_CAJCA</name>
<dbReference type="PROSITE" id="PS50090">
    <property type="entry name" value="MYB_LIKE"/>
    <property type="match status" value="2"/>
</dbReference>
<evidence type="ECO:0000259" key="10">
    <source>
        <dbReference type="PROSITE" id="PS51294"/>
    </source>
</evidence>
<accession>A0A151S3A8</accession>
<feature type="compositionally biased region" description="Polar residues" evidence="8">
    <location>
        <begin position="160"/>
        <end position="173"/>
    </location>
</feature>
<evidence type="ECO:0000256" key="1">
    <source>
        <dbReference type="ARBA" id="ARBA00004123"/>
    </source>
</evidence>
<dbReference type="GO" id="GO:0005634">
    <property type="term" value="C:nucleus"/>
    <property type="evidence" value="ECO:0007669"/>
    <property type="project" value="UniProtKB-SubCell"/>
</dbReference>
<keyword evidence="4" id="KW-0238">DNA-binding</keyword>
<feature type="domain" description="HTH myb-type" evidence="10">
    <location>
        <begin position="7"/>
        <end position="60"/>
    </location>
</feature>
<keyword evidence="3" id="KW-0805">Transcription regulation</keyword>
<dbReference type="InterPro" id="IPR015495">
    <property type="entry name" value="Myb_TF_plants"/>
</dbReference>
<dbReference type="PROSITE" id="PS51294">
    <property type="entry name" value="HTH_MYB"/>
    <property type="match status" value="2"/>
</dbReference>
<dbReference type="EMBL" id="KQ483480">
    <property type="protein sequence ID" value="KYP49244.1"/>
    <property type="molecule type" value="Genomic_DNA"/>
</dbReference>
<protein>
    <submittedName>
        <fullName evidence="11">Transcription factor MYB113 family</fullName>
    </submittedName>
</protein>
<dbReference type="Pfam" id="PF00249">
    <property type="entry name" value="Myb_DNA-binding"/>
    <property type="match status" value="2"/>
</dbReference>
<evidence type="ECO:0000259" key="9">
    <source>
        <dbReference type="PROSITE" id="PS50090"/>
    </source>
</evidence>
<feature type="domain" description="Myb-like" evidence="9">
    <location>
        <begin position="57"/>
        <end position="107"/>
    </location>
</feature>
<evidence type="ECO:0000256" key="7">
    <source>
        <dbReference type="ARBA" id="ARBA00023242"/>
    </source>
</evidence>
<comment type="subcellular location">
    <subcellularLocation>
        <location evidence="1">Nucleus</location>
    </subcellularLocation>
</comment>
<keyword evidence="5" id="KW-0010">Activator</keyword>
<dbReference type="FunFam" id="1.10.10.60:FF:000218">
    <property type="entry name" value="Myb transcription factor"/>
    <property type="match status" value="1"/>
</dbReference>